<dbReference type="PANTHER" id="PTHR46601:SF1">
    <property type="entry name" value="ADF-H DOMAIN-CONTAINING PROTEIN"/>
    <property type="match status" value="1"/>
</dbReference>
<accession>A0ABD3WSP7</accession>
<comment type="caution">
    <text evidence="1">The sequence shown here is derived from an EMBL/GenBank/DDBJ whole genome shotgun (WGS) entry which is preliminary data.</text>
</comment>
<dbReference type="EMBL" id="JBJQND010000005">
    <property type="protein sequence ID" value="KAL3876540.1"/>
    <property type="molecule type" value="Genomic_DNA"/>
</dbReference>
<sequence>MVLKLKAFKSLGIPTSETPDVYVEQRSDEEIVEGIESISEEKIKFSEWKRVDVEKKKSKTDFAALLRSELTEFRKHIQRVNEQYGQSRRLKDILPTTHAICHKIILAGLRKKSSQHILIRMLSRYIHCLTSSTVCAIMKHVVKEVKSVLQNVEMAHYMTDSPMSQYKTSRFFSIVAHHDTIFLGPCDGVGGTAKRLADMAIKRHSAIIQSADDFSNGEKQRKIAHLSTYLSQSLNQVKGTLQVHAAIPLGEGIIAVRNTSCFCDKCFINGQPVTACDGRNQHRHDESEQQATELMECNKINADELYQVNTYVAAIYESRCIKFMVAGEKKNTFKWPAKPDQIWIPSSDQGKTPIMFKFSGRDLEKVRNLLDRL</sequence>
<organism evidence="1 2">
    <name type="scientific">Sinanodonta woodiana</name>
    <name type="common">Chinese pond mussel</name>
    <name type="synonym">Anodonta woodiana</name>
    <dbReference type="NCBI Taxonomy" id="1069815"/>
    <lineage>
        <taxon>Eukaryota</taxon>
        <taxon>Metazoa</taxon>
        <taxon>Spiralia</taxon>
        <taxon>Lophotrochozoa</taxon>
        <taxon>Mollusca</taxon>
        <taxon>Bivalvia</taxon>
        <taxon>Autobranchia</taxon>
        <taxon>Heteroconchia</taxon>
        <taxon>Palaeoheterodonta</taxon>
        <taxon>Unionida</taxon>
        <taxon>Unionoidea</taxon>
        <taxon>Unionidae</taxon>
        <taxon>Unioninae</taxon>
        <taxon>Sinanodonta</taxon>
    </lineage>
</organism>
<protein>
    <submittedName>
        <fullName evidence="1">Uncharacterized protein</fullName>
    </submittedName>
</protein>
<keyword evidence="2" id="KW-1185">Reference proteome</keyword>
<dbReference type="AlphaFoldDB" id="A0ABD3WSP7"/>
<reference evidence="1 2" key="1">
    <citation type="submission" date="2024-11" db="EMBL/GenBank/DDBJ databases">
        <title>Chromosome-level genome assembly of the freshwater bivalve Anodonta woodiana.</title>
        <authorList>
            <person name="Chen X."/>
        </authorList>
    </citation>
    <scope>NUCLEOTIDE SEQUENCE [LARGE SCALE GENOMIC DNA]</scope>
    <source>
        <strain evidence="1">MN2024</strain>
        <tissue evidence="1">Gills</tissue>
    </source>
</reference>
<dbReference type="PANTHER" id="PTHR46601">
    <property type="entry name" value="ULP_PROTEASE DOMAIN-CONTAINING PROTEIN"/>
    <property type="match status" value="1"/>
</dbReference>
<name>A0ABD3WSP7_SINWO</name>
<evidence type="ECO:0000313" key="2">
    <source>
        <dbReference type="Proteomes" id="UP001634394"/>
    </source>
</evidence>
<evidence type="ECO:0000313" key="1">
    <source>
        <dbReference type="EMBL" id="KAL3876540.1"/>
    </source>
</evidence>
<proteinExistence type="predicted"/>
<dbReference type="Proteomes" id="UP001634394">
    <property type="component" value="Unassembled WGS sequence"/>
</dbReference>
<gene>
    <name evidence="1" type="ORF">ACJMK2_034381</name>
</gene>